<dbReference type="Gene3D" id="3.40.50.2300">
    <property type="match status" value="1"/>
</dbReference>
<organism evidence="12 13">
    <name type="scientific">Symbiobacterium thermophilum (strain DSM 24528 / JCM 14929 / IAM 14863 / T)</name>
    <dbReference type="NCBI Taxonomy" id="292459"/>
    <lineage>
        <taxon>Bacteria</taxon>
        <taxon>Bacillati</taxon>
        <taxon>Bacillota</taxon>
        <taxon>Clostridia</taxon>
        <taxon>Eubacteriales</taxon>
        <taxon>Symbiobacteriaceae</taxon>
        <taxon>Symbiobacterium</taxon>
    </lineage>
</organism>
<keyword evidence="4" id="KW-0805">Transcription regulation</keyword>
<comment type="function">
    <text evidence="7">May play the central regulatory role in sporulation. It may be an element of the effector pathway responsible for the activation of sporulation genes in response to nutritional stress. Spo0A may act in concert with spo0H (a sigma factor) to control the expression of some genes that are critical to the sporulation process.</text>
</comment>
<accession>Q67QL7</accession>
<feature type="domain" description="Response regulatory" evidence="10">
    <location>
        <begin position="9"/>
        <end position="122"/>
    </location>
</feature>
<feature type="domain" description="OmpR/PhoB-type" evidence="11">
    <location>
        <begin position="135"/>
        <end position="234"/>
    </location>
</feature>
<dbReference type="Pfam" id="PF00072">
    <property type="entry name" value="Response_reg"/>
    <property type="match status" value="1"/>
</dbReference>
<dbReference type="FunFam" id="1.10.10.10:FF:000018">
    <property type="entry name" value="DNA-binding response regulator ResD"/>
    <property type="match status" value="1"/>
</dbReference>
<dbReference type="PROSITE" id="PS50110">
    <property type="entry name" value="RESPONSE_REGULATORY"/>
    <property type="match status" value="1"/>
</dbReference>
<dbReference type="GO" id="GO:0000156">
    <property type="term" value="F:phosphorelay response regulator activity"/>
    <property type="evidence" value="ECO:0007669"/>
    <property type="project" value="TreeGrafter"/>
</dbReference>
<dbReference type="AlphaFoldDB" id="Q67QL7"/>
<evidence type="ECO:0000313" key="13">
    <source>
        <dbReference type="Proteomes" id="UP000000417"/>
    </source>
</evidence>
<dbReference type="HOGENOM" id="CLU_000445_30_4_9"/>
<keyword evidence="2 8" id="KW-0597">Phosphoprotein</keyword>
<evidence type="ECO:0000259" key="11">
    <source>
        <dbReference type="PROSITE" id="PS51755"/>
    </source>
</evidence>
<dbReference type="eggNOG" id="COG0745">
    <property type="taxonomic scope" value="Bacteria"/>
</dbReference>
<dbReference type="PROSITE" id="PS51755">
    <property type="entry name" value="OMPR_PHOB"/>
    <property type="match status" value="1"/>
</dbReference>
<proteinExistence type="predicted"/>
<dbReference type="InterPro" id="IPR001867">
    <property type="entry name" value="OmpR/PhoB-type_DNA-bd"/>
</dbReference>
<protein>
    <recommendedName>
        <fullName evidence="1">Stage 0 sporulation protein A homolog</fullName>
    </recommendedName>
</protein>
<name>Q67QL7_SYMTH</name>
<dbReference type="Proteomes" id="UP000000417">
    <property type="component" value="Chromosome"/>
</dbReference>
<dbReference type="Pfam" id="PF00486">
    <property type="entry name" value="Trans_reg_C"/>
    <property type="match status" value="1"/>
</dbReference>
<dbReference type="Gene3D" id="1.10.10.10">
    <property type="entry name" value="Winged helix-like DNA-binding domain superfamily/Winged helix DNA-binding domain"/>
    <property type="match status" value="1"/>
</dbReference>
<evidence type="ECO:0000259" key="10">
    <source>
        <dbReference type="PROSITE" id="PS50110"/>
    </source>
</evidence>
<dbReference type="InterPro" id="IPR001789">
    <property type="entry name" value="Sig_transdc_resp-reg_receiver"/>
</dbReference>
<dbReference type="GO" id="GO:0005829">
    <property type="term" value="C:cytosol"/>
    <property type="evidence" value="ECO:0007669"/>
    <property type="project" value="TreeGrafter"/>
</dbReference>
<evidence type="ECO:0000256" key="5">
    <source>
        <dbReference type="ARBA" id="ARBA00023125"/>
    </source>
</evidence>
<keyword evidence="5 9" id="KW-0238">DNA-binding</keyword>
<evidence type="ECO:0000313" key="12">
    <source>
        <dbReference type="EMBL" id="BAD40026.1"/>
    </source>
</evidence>
<reference evidence="12 13" key="1">
    <citation type="journal article" date="2004" name="Nucleic Acids Res.">
        <title>Genome sequence of Symbiobacterium thermophilum, an uncultivable bacterium that depends on microbial commensalism.</title>
        <authorList>
            <person name="Ueda K."/>
            <person name="Yamashita A."/>
            <person name="Ishikawa J."/>
            <person name="Shimada M."/>
            <person name="Watsuji T."/>
            <person name="Morimura K."/>
            <person name="Ikeda H."/>
            <person name="Hattori M."/>
            <person name="Beppu T."/>
        </authorList>
    </citation>
    <scope>NUCLEOTIDE SEQUENCE [LARGE SCALE GENOMIC DNA]</scope>
    <source>
        <strain evidence="13">T / IAM 14863</strain>
    </source>
</reference>
<evidence type="ECO:0000256" key="3">
    <source>
        <dbReference type="ARBA" id="ARBA00023012"/>
    </source>
</evidence>
<sequence>MAMATGKKRILVVDDDPKILKALDQALQQEGYEVYRAEDGLQALEMARKVKPDLMILDIMLPKMDGFEVLAQLQSTGGVPTLILSARGEEMDKVVGFNVGADDYLVKPFRLSELLLRVRAILRRTAGAGAPVDEDRPLKFRDIEINRSSRTVIVRGQPVDLTPKEFDLLWLLASHPGHVFSREALLQRVWHSEYSGDEAALTVCVRRLREKIERDPGHPELIKTIWGIGYKFDG</sequence>
<dbReference type="InterPro" id="IPR011006">
    <property type="entry name" value="CheY-like_superfamily"/>
</dbReference>
<keyword evidence="6" id="KW-0804">Transcription</keyword>
<dbReference type="CDD" id="cd00383">
    <property type="entry name" value="trans_reg_C"/>
    <property type="match status" value="1"/>
</dbReference>
<evidence type="ECO:0000256" key="1">
    <source>
        <dbReference type="ARBA" id="ARBA00018672"/>
    </source>
</evidence>
<evidence type="ECO:0000256" key="2">
    <source>
        <dbReference type="ARBA" id="ARBA00022553"/>
    </source>
</evidence>
<evidence type="ECO:0000256" key="7">
    <source>
        <dbReference type="ARBA" id="ARBA00024867"/>
    </source>
</evidence>
<dbReference type="InterPro" id="IPR016032">
    <property type="entry name" value="Sig_transdc_resp-reg_C-effctor"/>
</dbReference>
<dbReference type="GO" id="GO:0032993">
    <property type="term" value="C:protein-DNA complex"/>
    <property type="evidence" value="ECO:0007669"/>
    <property type="project" value="TreeGrafter"/>
</dbReference>
<dbReference type="GO" id="GO:0000976">
    <property type="term" value="F:transcription cis-regulatory region binding"/>
    <property type="evidence" value="ECO:0007669"/>
    <property type="project" value="TreeGrafter"/>
</dbReference>
<dbReference type="EMBL" id="AP006840">
    <property type="protein sequence ID" value="BAD40026.1"/>
    <property type="molecule type" value="Genomic_DNA"/>
</dbReference>
<dbReference type="PANTHER" id="PTHR48111">
    <property type="entry name" value="REGULATOR OF RPOS"/>
    <property type="match status" value="1"/>
</dbReference>
<dbReference type="STRING" id="292459.STH1041"/>
<feature type="DNA-binding region" description="OmpR/PhoB-type" evidence="9">
    <location>
        <begin position="135"/>
        <end position="234"/>
    </location>
</feature>
<dbReference type="FunFam" id="3.40.50.2300:FF:000001">
    <property type="entry name" value="DNA-binding response regulator PhoB"/>
    <property type="match status" value="1"/>
</dbReference>
<dbReference type="InterPro" id="IPR036388">
    <property type="entry name" value="WH-like_DNA-bd_sf"/>
</dbReference>
<dbReference type="SMART" id="SM00448">
    <property type="entry name" value="REC"/>
    <property type="match status" value="1"/>
</dbReference>
<dbReference type="SUPFAM" id="SSF46894">
    <property type="entry name" value="C-terminal effector domain of the bipartite response regulators"/>
    <property type="match status" value="1"/>
</dbReference>
<evidence type="ECO:0000256" key="8">
    <source>
        <dbReference type="PROSITE-ProRule" id="PRU00169"/>
    </source>
</evidence>
<dbReference type="KEGG" id="sth:STH1041"/>
<dbReference type="InterPro" id="IPR039420">
    <property type="entry name" value="WalR-like"/>
</dbReference>
<gene>
    <name evidence="12" type="ordered locus">STH1041</name>
</gene>
<keyword evidence="3" id="KW-0902">Two-component regulatory system</keyword>
<keyword evidence="13" id="KW-1185">Reference proteome</keyword>
<evidence type="ECO:0000256" key="9">
    <source>
        <dbReference type="PROSITE-ProRule" id="PRU01091"/>
    </source>
</evidence>
<dbReference type="Gene3D" id="6.10.250.690">
    <property type="match status" value="1"/>
</dbReference>
<dbReference type="SMART" id="SM00862">
    <property type="entry name" value="Trans_reg_C"/>
    <property type="match status" value="1"/>
</dbReference>
<feature type="modified residue" description="4-aspartylphosphate" evidence="8">
    <location>
        <position position="58"/>
    </location>
</feature>
<dbReference type="CDD" id="cd17574">
    <property type="entry name" value="REC_OmpR"/>
    <property type="match status" value="1"/>
</dbReference>
<dbReference type="SUPFAM" id="SSF52172">
    <property type="entry name" value="CheY-like"/>
    <property type="match status" value="1"/>
</dbReference>
<evidence type="ECO:0000256" key="6">
    <source>
        <dbReference type="ARBA" id="ARBA00023163"/>
    </source>
</evidence>
<dbReference type="GO" id="GO:0006355">
    <property type="term" value="P:regulation of DNA-templated transcription"/>
    <property type="evidence" value="ECO:0007669"/>
    <property type="project" value="InterPro"/>
</dbReference>
<dbReference type="PANTHER" id="PTHR48111:SF1">
    <property type="entry name" value="TWO-COMPONENT RESPONSE REGULATOR ORR33"/>
    <property type="match status" value="1"/>
</dbReference>
<evidence type="ECO:0000256" key="4">
    <source>
        <dbReference type="ARBA" id="ARBA00023015"/>
    </source>
</evidence>